<name>A0A5B7J5K7_PORTR</name>
<protein>
    <submittedName>
        <fullName evidence="1">Sin3 histone deacetylase corepressor complex component SDS3</fullName>
    </submittedName>
</protein>
<gene>
    <name evidence="1" type="primary">SUDS3_1</name>
    <name evidence="1" type="ORF">E2C01_088232</name>
</gene>
<dbReference type="Proteomes" id="UP000324222">
    <property type="component" value="Unassembled WGS sequence"/>
</dbReference>
<proteinExistence type="predicted"/>
<keyword evidence="2" id="KW-1185">Reference proteome</keyword>
<dbReference type="OrthoDB" id="70376at2759"/>
<reference evidence="1 2" key="1">
    <citation type="submission" date="2019-05" db="EMBL/GenBank/DDBJ databases">
        <title>Another draft genome of Portunus trituberculatus and its Hox gene families provides insights of decapod evolution.</title>
        <authorList>
            <person name="Jeong J.-H."/>
            <person name="Song I."/>
            <person name="Kim S."/>
            <person name="Choi T."/>
            <person name="Kim D."/>
            <person name="Ryu S."/>
            <person name="Kim W."/>
        </authorList>
    </citation>
    <scope>NUCLEOTIDE SEQUENCE [LARGE SCALE GENOMIC DNA]</scope>
    <source>
        <tissue evidence="1">Muscle</tissue>
    </source>
</reference>
<comment type="caution">
    <text evidence="1">The sequence shown here is derived from an EMBL/GenBank/DDBJ whole genome shotgun (WGS) entry which is preliminary data.</text>
</comment>
<dbReference type="Gene3D" id="2.10.70.10">
    <property type="entry name" value="Complement Module, domain 1"/>
    <property type="match status" value="1"/>
</dbReference>
<evidence type="ECO:0000313" key="1">
    <source>
        <dbReference type="EMBL" id="MPC93111.1"/>
    </source>
</evidence>
<organism evidence="1 2">
    <name type="scientific">Portunus trituberculatus</name>
    <name type="common">Swimming crab</name>
    <name type="synonym">Neptunus trituberculatus</name>
    <dbReference type="NCBI Taxonomy" id="210409"/>
    <lineage>
        <taxon>Eukaryota</taxon>
        <taxon>Metazoa</taxon>
        <taxon>Ecdysozoa</taxon>
        <taxon>Arthropoda</taxon>
        <taxon>Crustacea</taxon>
        <taxon>Multicrustacea</taxon>
        <taxon>Malacostraca</taxon>
        <taxon>Eumalacostraca</taxon>
        <taxon>Eucarida</taxon>
        <taxon>Decapoda</taxon>
        <taxon>Pleocyemata</taxon>
        <taxon>Brachyura</taxon>
        <taxon>Eubrachyura</taxon>
        <taxon>Portunoidea</taxon>
        <taxon>Portunidae</taxon>
        <taxon>Portuninae</taxon>
        <taxon>Portunus</taxon>
    </lineage>
</organism>
<dbReference type="AlphaFoldDB" id="A0A5B7J5K7"/>
<sequence>MPSPADAIANEPKIENGKLYFDKKWFHKGQAVMIECKDGTRFNAILTVASGDMVSGTGGTFDACVIC</sequence>
<accession>A0A5B7J5K7</accession>
<dbReference type="EMBL" id="VSRR010093652">
    <property type="protein sequence ID" value="MPC93111.1"/>
    <property type="molecule type" value="Genomic_DNA"/>
</dbReference>
<evidence type="ECO:0000313" key="2">
    <source>
        <dbReference type="Proteomes" id="UP000324222"/>
    </source>
</evidence>